<protein>
    <recommendedName>
        <fullName evidence="3">Regulatory protein GemA</fullName>
    </recommendedName>
</protein>
<evidence type="ECO:0000313" key="2">
    <source>
        <dbReference type="Proteomes" id="UP001628193"/>
    </source>
</evidence>
<accession>A0ABQ0C775</accession>
<evidence type="ECO:0000313" key="1">
    <source>
        <dbReference type="EMBL" id="GAB0056743.1"/>
    </source>
</evidence>
<name>A0ABQ0C775_9PROT</name>
<dbReference type="Pfam" id="PF06252">
    <property type="entry name" value="GemA"/>
    <property type="match status" value="1"/>
</dbReference>
<dbReference type="Proteomes" id="UP001628193">
    <property type="component" value="Unassembled WGS sequence"/>
</dbReference>
<reference evidence="1 2" key="1">
    <citation type="submission" date="2024-09" db="EMBL/GenBank/DDBJ databases">
        <title>Draft genome sequence of Candidatus Magnetaquicoccaceae bacterium FCR-1.</title>
        <authorList>
            <person name="Shimoshige H."/>
            <person name="Shimamura S."/>
            <person name="Taoka A."/>
            <person name="Kobayashi H."/>
            <person name="Maekawa T."/>
        </authorList>
    </citation>
    <scope>NUCLEOTIDE SEQUENCE [LARGE SCALE GENOMIC DNA]</scope>
    <source>
        <strain evidence="1 2">FCR-1</strain>
    </source>
</reference>
<evidence type="ECO:0008006" key="3">
    <source>
        <dbReference type="Google" id="ProtNLM"/>
    </source>
</evidence>
<dbReference type="InterPro" id="IPR009363">
    <property type="entry name" value="Phage_Mu_Gp16"/>
</dbReference>
<proteinExistence type="predicted"/>
<dbReference type="EMBL" id="BAAFGK010000004">
    <property type="protein sequence ID" value="GAB0056743.1"/>
    <property type="molecule type" value="Genomic_DNA"/>
</dbReference>
<organism evidence="1 2">
    <name type="scientific">Candidatus Magnetaquiglobus chichijimensis</name>
    <dbReference type="NCBI Taxonomy" id="3141448"/>
    <lineage>
        <taxon>Bacteria</taxon>
        <taxon>Pseudomonadati</taxon>
        <taxon>Pseudomonadota</taxon>
        <taxon>Magnetococcia</taxon>
        <taxon>Magnetococcales</taxon>
        <taxon>Candidatus Magnetaquicoccaceae</taxon>
        <taxon>Candidatus Magnetaquiglobus</taxon>
    </lineage>
</organism>
<keyword evidence="2" id="KW-1185">Reference proteome</keyword>
<gene>
    <name evidence="1" type="ORF">SIID45300_01055</name>
</gene>
<comment type="caution">
    <text evidence="1">The sequence shown here is derived from an EMBL/GenBank/DDBJ whole genome shotgun (WGS) entry which is preliminary data.</text>
</comment>
<dbReference type="RefSeq" id="WP_420904464.1">
    <property type="nucleotide sequence ID" value="NZ_BAAFGK010000004.1"/>
</dbReference>
<sequence length="139" mass="15592">MNPSNRSRLIAVIHVAKRDLHLDEAAYRDALSAATGKDSLKVMTEAEMHQVIDHFTAFGFQVQGRAKQVIKPDPLTGKIRALWFSLKDAGKLRNSSEEALRAYVVRMTGVETLNWCSVPQKIMLIESMKKWLARPGVTS</sequence>